<dbReference type="GeneID" id="24268937"/>
<gene>
    <name evidence="3" type="ORF">AK88_03623</name>
</gene>
<feature type="region of interest" description="Disordered" evidence="1">
    <location>
        <begin position="199"/>
        <end position="222"/>
    </location>
</feature>
<evidence type="ECO:0000313" key="3">
    <source>
        <dbReference type="EMBL" id="KJP86711.1"/>
    </source>
</evidence>
<feature type="compositionally biased region" description="Polar residues" evidence="1">
    <location>
        <begin position="654"/>
        <end position="670"/>
    </location>
</feature>
<sequence>MNVLRRPCTRGKLAFLWFKNVMVLALCLWTWQYYGKSIHYKNWGRGTSTVSATEPSNRRILKSFDYIYGAAVVGLNESTRNKVGNFDLGHRSMTGDNSKLTSRKVEYRKGEIQEKVECSKEFNVISEDDDLNRAEIEQTIAMSEKPKWAFNPNSCKRSNSGHSCSKNTIAPNTNVTARRRILAACAVDTEPHIRGRSKHIQPYNNRYNPEHVGTGNNRASYPNDSRPNFVTPGNIHGHREPYGNQYNGETTNLTDSKDTYGSQFEGVKKFFTDYTNLGELPLFGMEKIISDCKDLGEVSLIGMKKIISDCMKFCGSQDTDPKQLSSDYKENHDSQFAEGRRVHPQYSGHYGNQHGRRVGRVERDERHYSDNYQYANIEDGWEQPKSNDYYAEHYRDLVGNVPPYNKQYDSQYGDGSINESYYDNYYGEHRDAGESAPMNNEKYYSQYDGESTNQCDYDDYYSEHQYSGGNVPQYNGSYESHYRDGDTSCPSSNEYYKGSCTDEKGNTAHYNDIAGSHSTEPEDRAPRYTQNYGPQREEQENYTYGGGYNYSSQQTNPPSNASYKIKNLEPETQLPKDEVVSVENPSKKETPDLSEEKVPWNNKDLQPESLLEENKLDDKNSSTSPTVSPNMPTLHHRGNSESLIANEKKPMPHRTTTIRSGHTATGQDMSGSKAVHEVETQESDSAGIKDSYNSSLKKNTSETKVNVKTEKDKTEESIYIILA</sequence>
<keyword evidence="4" id="KW-1185">Reference proteome</keyword>
<reference evidence="3 4" key="1">
    <citation type="submission" date="2014-03" db="EMBL/GenBank/DDBJ databases">
        <title>The Genome Sequence of Plasmodium fragile nilgiri.</title>
        <authorList>
            <consortium name="The Broad Institute Genomics Platform"/>
            <consortium name="The Broad Institute Genome Sequencing Center for Infectious Disease"/>
            <person name="Neafsey D."/>
            <person name="Duraisingh M."/>
            <person name="Young S.K."/>
            <person name="Zeng Q."/>
            <person name="Gargeya S."/>
            <person name="Abouelleil A."/>
            <person name="Alvarado L."/>
            <person name="Chapman S.B."/>
            <person name="Gainer-Dewar J."/>
            <person name="Goldberg J."/>
            <person name="Griggs A."/>
            <person name="Gujja S."/>
            <person name="Hansen M."/>
            <person name="Howarth C."/>
            <person name="Imamovic A."/>
            <person name="Larimer J."/>
            <person name="Pearson M."/>
            <person name="Poon T.W."/>
            <person name="Priest M."/>
            <person name="Roberts A."/>
            <person name="Saif S."/>
            <person name="Shea T."/>
            <person name="Sykes S."/>
            <person name="Wortman J."/>
            <person name="Nusbaum C."/>
            <person name="Birren B."/>
        </authorList>
    </citation>
    <scope>NUCLEOTIDE SEQUENCE [LARGE SCALE GENOMIC DNA]</scope>
    <source>
        <strain evidence="4">nilgiri</strain>
    </source>
</reference>
<dbReference type="OMA" id="YGGGHNY"/>
<proteinExistence type="predicted"/>
<feature type="compositionally biased region" description="Basic and acidic residues" evidence="1">
    <location>
        <begin position="566"/>
        <end position="598"/>
    </location>
</feature>
<feature type="transmembrane region" description="Helical" evidence="2">
    <location>
        <begin position="12"/>
        <end position="31"/>
    </location>
</feature>
<keyword evidence="2" id="KW-0472">Membrane</keyword>
<feature type="region of interest" description="Disordered" evidence="1">
    <location>
        <begin position="508"/>
        <end position="704"/>
    </location>
</feature>
<accession>A0A0D9QLW9</accession>
<dbReference type="AlphaFoldDB" id="A0A0D9QLW9"/>
<dbReference type="VEuPathDB" id="PlasmoDB:AK88_03623"/>
<dbReference type="RefSeq" id="XP_012336657.1">
    <property type="nucleotide sequence ID" value="XM_012481234.1"/>
</dbReference>
<keyword evidence="2" id="KW-1133">Transmembrane helix</keyword>
<dbReference type="EMBL" id="KQ001687">
    <property type="protein sequence ID" value="KJP86711.1"/>
    <property type="molecule type" value="Genomic_DNA"/>
</dbReference>
<feature type="compositionally biased region" description="Polar residues" evidence="1">
    <location>
        <begin position="464"/>
        <end position="478"/>
    </location>
</feature>
<keyword evidence="2" id="KW-0812">Transmembrane</keyword>
<feature type="compositionally biased region" description="Polar residues" evidence="1">
    <location>
        <begin position="621"/>
        <end position="631"/>
    </location>
</feature>
<evidence type="ECO:0000256" key="1">
    <source>
        <dbReference type="SAM" id="MobiDB-lite"/>
    </source>
</evidence>
<feature type="region of interest" description="Disordered" evidence="1">
    <location>
        <begin position="431"/>
        <end position="489"/>
    </location>
</feature>
<evidence type="ECO:0000256" key="2">
    <source>
        <dbReference type="SAM" id="Phobius"/>
    </source>
</evidence>
<organism evidence="3 4">
    <name type="scientific">Plasmodium fragile</name>
    <dbReference type="NCBI Taxonomy" id="5857"/>
    <lineage>
        <taxon>Eukaryota</taxon>
        <taxon>Sar</taxon>
        <taxon>Alveolata</taxon>
        <taxon>Apicomplexa</taxon>
        <taxon>Aconoidasida</taxon>
        <taxon>Haemosporida</taxon>
        <taxon>Plasmodiidae</taxon>
        <taxon>Plasmodium</taxon>
        <taxon>Plasmodium (Plasmodium)</taxon>
    </lineage>
</organism>
<dbReference type="Proteomes" id="UP000054561">
    <property type="component" value="Unassembled WGS sequence"/>
</dbReference>
<protein>
    <submittedName>
        <fullName evidence="3">Uncharacterized protein</fullName>
    </submittedName>
</protein>
<evidence type="ECO:0000313" key="4">
    <source>
        <dbReference type="Proteomes" id="UP000054561"/>
    </source>
</evidence>
<dbReference type="OrthoDB" id="387628at2759"/>
<name>A0A0D9QLW9_PLAFR</name>